<dbReference type="Gramene" id="mRNA:HanXRQr2_Chr04g0180481">
    <property type="protein sequence ID" value="CDS:HanXRQr2_Chr04g0180481.1"/>
    <property type="gene ID" value="HanXRQr2_Chr04g0180481"/>
</dbReference>
<name>A0A9K3NU16_HELAN</name>
<dbReference type="AlphaFoldDB" id="A0A9K3NU16"/>
<keyword evidence="2" id="KW-1185">Reference proteome</keyword>
<evidence type="ECO:0000313" key="1">
    <source>
        <dbReference type="EMBL" id="KAF5811358.1"/>
    </source>
</evidence>
<sequence>MQPTLIIILPFVAKIVFDHLHPHSYFIHKALIFFFLLEFTSKLVKSEGSSV</sequence>
<proteinExistence type="predicted"/>
<reference evidence="1" key="1">
    <citation type="journal article" date="2017" name="Nature">
        <title>The sunflower genome provides insights into oil metabolism, flowering and Asterid evolution.</title>
        <authorList>
            <person name="Badouin H."/>
            <person name="Gouzy J."/>
            <person name="Grassa C.J."/>
            <person name="Murat F."/>
            <person name="Staton S.E."/>
            <person name="Cottret L."/>
            <person name="Lelandais-Briere C."/>
            <person name="Owens G.L."/>
            <person name="Carrere S."/>
            <person name="Mayjonade B."/>
            <person name="Legrand L."/>
            <person name="Gill N."/>
            <person name="Kane N.C."/>
            <person name="Bowers J.E."/>
            <person name="Hubner S."/>
            <person name="Bellec A."/>
            <person name="Berard A."/>
            <person name="Berges H."/>
            <person name="Blanchet N."/>
            <person name="Boniface M.C."/>
            <person name="Brunel D."/>
            <person name="Catrice O."/>
            <person name="Chaidir N."/>
            <person name="Claudel C."/>
            <person name="Donnadieu C."/>
            <person name="Faraut T."/>
            <person name="Fievet G."/>
            <person name="Helmstetter N."/>
            <person name="King M."/>
            <person name="Knapp S.J."/>
            <person name="Lai Z."/>
            <person name="Le Paslier M.C."/>
            <person name="Lippi Y."/>
            <person name="Lorenzon L."/>
            <person name="Mandel J.R."/>
            <person name="Marage G."/>
            <person name="Marchand G."/>
            <person name="Marquand E."/>
            <person name="Bret-Mestries E."/>
            <person name="Morien E."/>
            <person name="Nambeesan S."/>
            <person name="Nguyen T."/>
            <person name="Pegot-Espagnet P."/>
            <person name="Pouilly N."/>
            <person name="Raftis F."/>
            <person name="Sallet E."/>
            <person name="Schiex T."/>
            <person name="Thomas J."/>
            <person name="Vandecasteele C."/>
            <person name="Vares D."/>
            <person name="Vear F."/>
            <person name="Vautrin S."/>
            <person name="Crespi M."/>
            <person name="Mangin B."/>
            <person name="Burke J.M."/>
            <person name="Salse J."/>
            <person name="Munos S."/>
            <person name="Vincourt P."/>
            <person name="Rieseberg L.H."/>
            <person name="Langlade N.B."/>
        </authorList>
    </citation>
    <scope>NUCLEOTIDE SEQUENCE</scope>
    <source>
        <tissue evidence="1">Leaves</tissue>
    </source>
</reference>
<evidence type="ECO:0000313" key="2">
    <source>
        <dbReference type="Proteomes" id="UP000215914"/>
    </source>
</evidence>
<reference evidence="1" key="2">
    <citation type="submission" date="2020-06" db="EMBL/GenBank/DDBJ databases">
        <title>Helianthus annuus Genome sequencing and assembly Release 2.</title>
        <authorList>
            <person name="Gouzy J."/>
            <person name="Langlade N."/>
            <person name="Munos S."/>
        </authorList>
    </citation>
    <scope>NUCLEOTIDE SEQUENCE</scope>
    <source>
        <tissue evidence="1">Leaves</tissue>
    </source>
</reference>
<accession>A0A9K3NU16</accession>
<comment type="caution">
    <text evidence="1">The sequence shown here is derived from an EMBL/GenBank/DDBJ whole genome shotgun (WGS) entry which is preliminary data.</text>
</comment>
<gene>
    <name evidence="1" type="ORF">HanXRQr2_Chr04g0180481</name>
</gene>
<dbReference type="EMBL" id="MNCJ02000319">
    <property type="protein sequence ID" value="KAF5811358.1"/>
    <property type="molecule type" value="Genomic_DNA"/>
</dbReference>
<protein>
    <submittedName>
        <fullName evidence="1">Uncharacterized protein</fullName>
    </submittedName>
</protein>
<organism evidence="1 2">
    <name type="scientific">Helianthus annuus</name>
    <name type="common">Common sunflower</name>
    <dbReference type="NCBI Taxonomy" id="4232"/>
    <lineage>
        <taxon>Eukaryota</taxon>
        <taxon>Viridiplantae</taxon>
        <taxon>Streptophyta</taxon>
        <taxon>Embryophyta</taxon>
        <taxon>Tracheophyta</taxon>
        <taxon>Spermatophyta</taxon>
        <taxon>Magnoliopsida</taxon>
        <taxon>eudicotyledons</taxon>
        <taxon>Gunneridae</taxon>
        <taxon>Pentapetalae</taxon>
        <taxon>asterids</taxon>
        <taxon>campanulids</taxon>
        <taxon>Asterales</taxon>
        <taxon>Asteraceae</taxon>
        <taxon>Asteroideae</taxon>
        <taxon>Heliantheae alliance</taxon>
        <taxon>Heliantheae</taxon>
        <taxon>Helianthus</taxon>
    </lineage>
</organism>
<dbReference type="Proteomes" id="UP000215914">
    <property type="component" value="Unassembled WGS sequence"/>
</dbReference>